<dbReference type="InterPro" id="IPR011944">
    <property type="entry name" value="Steroid_delta5-4_isomerase"/>
</dbReference>
<dbReference type="InterPro" id="IPR027843">
    <property type="entry name" value="DUF4440"/>
</dbReference>
<gene>
    <name evidence="3" type="ordered locus">MYSTI_02425</name>
</gene>
<dbReference type="Proteomes" id="UP000011131">
    <property type="component" value="Chromosome"/>
</dbReference>
<accession>L7U4J2</accession>
<reference evidence="3 4" key="1">
    <citation type="journal article" date="2013" name="Genome Announc.">
        <title>Complete genome sequence of Myxococcus stipitatus strain DSM 14675, a fruiting myxobacterium.</title>
        <authorList>
            <person name="Huntley S."/>
            <person name="Kneip S."/>
            <person name="Treuner-Lange A."/>
            <person name="Sogaard-Andersen L."/>
        </authorList>
    </citation>
    <scope>NUCLEOTIDE SEQUENCE [LARGE SCALE GENOMIC DNA]</scope>
    <source>
        <strain evidence="4">DSM 14675 / JCM 12634 / Mx s8</strain>
    </source>
</reference>
<keyword evidence="4" id="KW-1185">Reference proteome</keyword>
<evidence type="ECO:0000313" key="4">
    <source>
        <dbReference type="Proteomes" id="UP000011131"/>
    </source>
</evidence>
<dbReference type="EMBL" id="CP004025">
    <property type="protein sequence ID" value="AGC43741.1"/>
    <property type="molecule type" value="Genomic_DNA"/>
</dbReference>
<sequence length="158" mass="16847">MSRPPLPSIVLGLMLLTEPVLAQSPPAPAAPVRLPDVTLPPALDRVLRDYERAWRAGDAAALAALFAEDGFVLQSNRPPVRGRAAIRAAYEGQGGSLLQLRALAFAAEETSGYIIGAYGYGKNATDTGKFTLTLRRTPGGPWLIVSDMDNANAPPRQR</sequence>
<dbReference type="eggNOG" id="COG4319">
    <property type="taxonomic scope" value="Bacteria"/>
</dbReference>
<dbReference type="RefSeq" id="WP_015348002.1">
    <property type="nucleotide sequence ID" value="NC_020126.1"/>
</dbReference>
<evidence type="ECO:0000313" key="3">
    <source>
        <dbReference type="EMBL" id="AGC43741.1"/>
    </source>
</evidence>
<keyword evidence="1" id="KW-0732">Signal</keyword>
<feature type="chain" id="PRO_5003983572" description="DUF4440 domain-containing protein" evidence="1">
    <location>
        <begin position="23"/>
        <end position="158"/>
    </location>
</feature>
<name>L7U4J2_MYXSD</name>
<dbReference type="AlphaFoldDB" id="L7U4J2"/>
<dbReference type="Pfam" id="PF14534">
    <property type="entry name" value="DUF4440"/>
    <property type="match status" value="1"/>
</dbReference>
<dbReference type="Gene3D" id="3.10.450.50">
    <property type="match status" value="1"/>
</dbReference>
<dbReference type="PATRIC" id="fig|1278073.3.peg.2454"/>
<proteinExistence type="predicted"/>
<feature type="signal peptide" evidence="1">
    <location>
        <begin position="1"/>
        <end position="22"/>
    </location>
</feature>
<evidence type="ECO:0000256" key="1">
    <source>
        <dbReference type="SAM" id="SignalP"/>
    </source>
</evidence>
<dbReference type="STRING" id="1278073.MYSTI_02425"/>
<dbReference type="NCBIfam" id="TIGR02246">
    <property type="entry name" value="SgcJ/EcaC family oxidoreductase"/>
    <property type="match status" value="1"/>
</dbReference>
<dbReference type="KEGG" id="msd:MYSTI_02425"/>
<dbReference type="SUPFAM" id="SSF54427">
    <property type="entry name" value="NTF2-like"/>
    <property type="match status" value="1"/>
</dbReference>
<dbReference type="HOGENOM" id="CLU_145438_0_0_7"/>
<organism evidence="3 4">
    <name type="scientific">Myxococcus stipitatus (strain DSM 14675 / JCM 12634 / Mx s8)</name>
    <dbReference type="NCBI Taxonomy" id="1278073"/>
    <lineage>
        <taxon>Bacteria</taxon>
        <taxon>Pseudomonadati</taxon>
        <taxon>Myxococcota</taxon>
        <taxon>Myxococcia</taxon>
        <taxon>Myxococcales</taxon>
        <taxon>Cystobacterineae</taxon>
        <taxon>Myxococcaceae</taxon>
        <taxon>Myxococcus</taxon>
    </lineage>
</organism>
<dbReference type="InterPro" id="IPR032710">
    <property type="entry name" value="NTF2-like_dom_sf"/>
</dbReference>
<evidence type="ECO:0000259" key="2">
    <source>
        <dbReference type="Pfam" id="PF14534"/>
    </source>
</evidence>
<feature type="domain" description="DUF4440" evidence="2">
    <location>
        <begin position="45"/>
        <end position="144"/>
    </location>
</feature>
<protein>
    <recommendedName>
        <fullName evidence="2">DUF4440 domain-containing protein</fullName>
    </recommendedName>
</protein>